<feature type="domain" description="PAS" evidence="1">
    <location>
        <begin position="351"/>
        <end position="390"/>
    </location>
</feature>
<keyword evidence="4" id="KW-0808">Transferase</keyword>
<dbReference type="PANTHER" id="PTHR44757">
    <property type="entry name" value="DIGUANYLATE CYCLASE DGCP"/>
    <property type="match status" value="1"/>
</dbReference>
<sequence length="760" mass="87160">MIFTTLNPSSYSYVMYYDSTEPMSLEEARFCQAITVAIAQSVDFQSALKLTLAQVCELTGWNYGEAWMPRLDGSALEYSLVWYGSANLESFRKYSEALTFPPNVGLPGRVWLSKKPEWIPDVSQAPKAIFPRMEMALKSELKAGLAIPIVVEDYVLAVLVFFMFKSREEDYHLIDLVSSITNELGKLFERKRIQEVLKTQYRVLENLAEGVTVSDERGNLLFVNNSFCTMFDYVPEELVGKDLSLINQCLSEERITDDLSNKFFDLKELRNFAKHGTELITNTRFSDLTISGRRYWIGIWENITAQKQAEAELAKNQQKLATAIDLLPGITFYAGNNHDWSKRCFGKDTWELTGYKTEELLAKGRFYYEIIHPADLPKVLIALDLAIAKKQGYQVEYRICTKLDEERWVWEKGRGVFDSQGKAIGLEGIIIDITERKQAEEALRRAESKYRSIFENAVEGIFQTSVDGRYLIANQMLARIYGYDSLEELLLDFTDIKHQLYVDPNRRTEFMLLIQEQGAIWGFESQVYRKDRSIIWISENASGLYNSEGKLIGYEGTVVDITERKRAEATIQYQAFHDLLTTLPNRALFNENLIISLQNAPSHQHKFAVMFLDLDRFKIINDTLGHAVGDRLLQDVAERLKSCLREGDMVARWGGDEFTILLSQINHADDAGKVAQRIIDALKLPFYLENQEINTSTSVGIAIYPEDGEDVDTLLKNADSALYEAKKNGRNNFQYYMFENHQSMFLKAIIQPNIYAEKEE</sequence>
<dbReference type="InterPro" id="IPR029016">
    <property type="entry name" value="GAF-like_dom_sf"/>
</dbReference>
<dbReference type="PROSITE" id="PS50887">
    <property type="entry name" value="GGDEF"/>
    <property type="match status" value="1"/>
</dbReference>
<dbReference type="PANTHER" id="PTHR44757:SF2">
    <property type="entry name" value="BIOFILM ARCHITECTURE MAINTENANCE PROTEIN MBAA"/>
    <property type="match status" value="1"/>
</dbReference>
<dbReference type="Gene3D" id="3.30.450.20">
    <property type="entry name" value="PAS domain"/>
    <property type="match status" value="3"/>
</dbReference>
<dbReference type="InterPro" id="IPR000014">
    <property type="entry name" value="PAS"/>
</dbReference>
<comment type="caution">
    <text evidence="4">The sequence shown here is derived from an EMBL/GenBank/DDBJ whole genome shotgun (WGS) entry which is preliminary data.</text>
</comment>
<dbReference type="InterPro" id="IPR001610">
    <property type="entry name" value="PAC"/>
</dbReference>
<evidence type="ECO:0000259" key="1">
    <source>
        <dbReference type="PROSITE" id="PS50112"/>
    </source>
</evidence>
<evidence type="ECO:0000259" key="2">
    <source>
        <dbReference type="PROSITE" id="PS50113"/>
    </source>
</evidence>
<dbReference type="InterPro" id="IPR029787">
    <property type="entry name" value="Nucleotide_cyclase"/>
</dbReference>
<dbReference type="RefSeq" id="WP_413259688.1">
    <property type="nucleotide sequence ID" value="NZ_JBHFNS010000084.1"/>
</dbReference>
<dbReference type="SMART" id="SM00091">
    <property type="entry name" value="PAS"/>
    <property type="match status" value="3"/>
</dbReference>
<dbReference type="NCBIfam" id="TIGR00254">
    <property type="entry name" value="GGDEF"/>
    <property type="match status" value="1"/>
</dbReference>
<dbReference type="SUPFAM" id="SSF55073">
    <property type="entry name" value="Nucleotide cyclase"/>
    <property type="match status" value="1"/>
</dbReference>
<keyword evidence="5" id="KW-1185">Reference proteome</keyword>
<dbReference type="CDD" id="cd00130">
    <property type="entry name" value="PAS"/>
    <property type="match status" value="3"/>
</dbReference>
<feature type="domain" description="PAS" evidence="1">
    <location>
        <begin position="446"/>
        <end position="487"/>
    </location>
</feature>
<dbReference type="Pfam" id="PF13185">
    <property type="entry name" value="GAF_2"/>
    <property type="match status" value="1"/>
</dbReference>
<dbReference type="InterPro" id="IPR013655">
    <property type="entry name" value="PAS_fold_3"/>
</dbReference>
<dbReference type="InterPro" id="IPR043128">
    <property type="entry name" value="Rev_trsase/Diguanyl_cyclase"/>
</dbReference>
<feature type="domain" description="GGDEF" evidence="3">
    <location>
        <begin position="605"/>
        <end position="738"/>
    </location>
</feature>
<dbReference type="NCBIfam" id="TIGR00229">
    <property type="entry name" value="sensory_box"/>
    <property type="match status" value="3"/>
</dbReference>
<dbReference type="EMBL" id="JBHFNS010000084">
    <property type="protein sequence ID" value="MFB2938209.1"/>
    <property type="molecule type" value="Genomic_DNA"/>
</dbReference>
<dbReference type="Proteomes" id="UP001576776">
    <property type="component" value="Unassembled WGS sequence"/>
</dbReference>
<feature type="domain" description="PAC" evidence="2">
    <location>
        <begin position="521"/>
        <end position="573"/>
    </location>
</feature>
<feature type="domain" description="PAC" evidence="2">
    <location>
        <begin position="393"/>
        <end position="445"/>
    </location>
</feature>
<dbReference type="SUPFAM" id="SSF55785">
    <property type="entry name" value="PYP-like sensor domain (PAS domain)"/>
    <property type="match status" value="3"/>
</dbReference>
<dbReference type="CDD" id="cd01949">
    <property type="entry name" value="GGDEF"/>
    <property type="match status" value="1"/>
</dbReference>
<dbReference type="Pfam" id="PF08447">
    <property type="entry name" value="PAS_3"/>
    <property type="match status" value="1"/>
</dbReference>
<dbReference type="Pfam" id="PF00990">
    <property type="entry name" value="GGDEF"/>
    <property type="match status" value="1"/>
</dbReference>
<dbReference type="PROSITE" id="PS50112">
    <property type="entry name" value="PAS"/>
    <property type="match status" value="3"/>
</dbReference>
<dbReference type="Gene3D" id="3.30.450.40">
    <property type="match status" value="1"/>
</dbReference>
<dbReference type="InterPro" id="IPR000700">
    <property type="entry name" value="PAS-assoc_C"/>
</dbReference>
<accession>A0ABV4YHA9</accession>
<dbReference type="SMART" id="SM00086">
    <property type="entry name" value="PAC"/>
    <property type="match status" value="3"/>
</dbReference>
<name>A0ABV4YHA9_9CYAN</name>
<dbReference type="InterPro" id="IPR052155">
    <property type="entry name" value="Biofilm_reg_signaling"/>
</dbReference>
<dbReference type="SUPFAM" id="SSF55781">
    <property type="entry name" value="GAF domain-like"/>
    <property type="match status" value="1"/>
</dbReference>
<reference evidence="4 5" key="1">
    <citation type="submission" date="2024-09" db="EMBL/GenBank/DDBJ databases">
        <title>Floridaenema gen nov. (Aerosakkonemataceae, Aerosakkonematales ord. nov., Cyanobacteria) from benthic tropical and subtropical fresh waters, with the description of four new species.</title>
        <authorList>
            <person name="Moretto J.A."/>
            <person name="Berthold D.E."/>
            <person name="Lefler F.W."/>
            <person name="Huang I.-S."/>
            <person name="Laughinghouse H. IV."/>
        </authorList>
    </citation>
    <scope>NUCLEOTIDE SEQUENCE [LARGE SCALE GENOMIC DNA]</scope>
    <source>
        <strain evidence="4 5">BLCC-F154</strain>
    </source>
</reference>
<gene>
    <name evidence="4" type="ORF">ACE1B6_23425</name>
</gene>
<dbReference type="InterPro" id="IPR000160">
    <property type="entry name" value="GGDEF_dom"/>
</dbReference>
<dbReference type="PROSITE" id="PS50113">
    <property type="entry name" value="PAC"/>
    <property type="match status" value="2"/>
</dbReference>
<dbReference type="Gene3D" id="3.30.70.270">
    <property type="match status" value="1"/>
</dbReference>
<dbReference type="Pfam" id="PF13426">
    <property type="entry name" value="PAS_9"/>
    <property type="match status" value="2"/>
</dbReference>
<dbReference type="InterPro" id="IPR035965">
    <property type="entry name" value="PAS-like_dom_sf"/>
</dbReference>
<dbReference type="SMART" id="SM00065">
    <property type="entry name" value="GAF"/>
    <property type="match status" value="1"/>
</dbReference>
<organism evidence="4 5">
    <name type="scientific">Floridaenema fluviatile BLCC-F154</name>
    <dbReference type="NCBI Taxonomy" id="3153640"/>
    <lineage>
        <taxon>Bacteria</taxon>
        <taxon>Bacillati</taxon>
        <taxon>Cyanobacteriota</taxon>
        <taxon>Cyanophyceae</taxon>
        <taxon>Oscillatoriophycideae</taxon>
        <taxon>Aerosakkonematales</taxon>
        <taxon>Aerosakkonemataceae</taxon>
        <taxon>Floridanema</taxon>
        <taxon>Floridanema fluviatile</taxon>
    </lineage>
</organism>
<feature type="domain" description="PAS" evidence="1">
    <location>
        <begin position="202"/>
        <end position="253"/>
    </location>
</feature>
<evidence type="ECO:0000313" key="5">
    <source>
        <dbReference type="Proteomes" id="UP001576776"/>
    </source>
</evidence>
<evidence type="ECO:0000313" key="4">
    <source>
        <dbReference type="EMBL" id="MFB2938209.1"/>
    </source>
</evidence>
<dbReference type="GO" id="GO:0052621">
    <property type="term" value="F:diguanylate cyclase activity"/>
    <property type="evidence" value="ECO:0007669"/>
    <property type="project" value="UniProtKB-EC"/>
</dbReference>
<keyword evidence="4" id="KW-0548">Nucleotidyltransferase</keyword>
<evidence type="ECO:0000259" key="3">
    <source>
        <dbReference type="PROSITE" id="PS50887"/>
    </source>
</evidence>
<dbReference type="SMART" id="SM00267">
    <property type="entry name" value="GGDEF"/>
    <property type="match status" value="1"/>
</dbReference>
<proteinExistence type="predicted"/>
<protein>
    <submittedName>
        <fullName evidence="4">Diguanylate cyclase domain-containing protein</fullName>
        <ecNumber evidence="4">2.7.7.65</ecNumber>
    </submittedName>
</protein>
<dbReference type="InterPro" id="IPR003018">
    <property type="entry name" value="GAF"/>
</dbReference>
<dbReference type="EC" id="2.7.7.65" evidence="4"/>